<organism evidence="2 3">
    <name type="scientific">Trichosporon asahii var. asahii (strain CBS 8904)</name>
    <name type="common">Yeast</name>
    <dbReference type="NCBI Taxonomy" id="1220162"/>
    <lineage>
        <taxon>Eukaryota</taxon>
        <taxon>Fungi</taxon>
        <taxon>Dikarya</taxon>
        <taxon>Basidiomycota</taxon>
        <taxon>Agaricomycotina</taxon>
        <taxon>Tremellomycetes</taxon>
        <taxon>Trichosporonales</taxon>
        <taxon>Trichosporonaceae</taxon>
        <taxon>Trichosporon</taxon>
    </lineage>
</organism>
<reference evidence="2 3" key="1">
    <citation type="journal article" date="2012" name="Eukaryot. Cell">
        <title>Genome sequence of the Trichosporon asahii environmental strain CBS 8904.</title>
        <authorList>
            <person name="Yang R.Y."/>
            <person name="Li H.T."/>
            <person name="Zhu H."/>
            <person name="Zhou G.P."/>
            <person name="Wang M."/>
            <person name="Wang L."/>
        </authorList>
    </citation>
    <scope>NUCLEOTIDE SEQUENCE [LARGE SCALE GENOMIC DNA]</scope>
    <source>
        <strain evidence="2 3">CBS 8904</strain>
    </source>
</reference>
<feature type="region of interest" description="Disordered" evidence="1">
    <location>
        <begin position="1"/>
        <end position="82"/>
    </location>
</feature>
<dbReference type="Proteomes" id="UP000006757">
    <property type="component" value="Unassembled WGS sequence"/>
</dbReference>
<gene>
    <name evidence="2" type="ORF">A1Q2_02506</name>
</gene>
<feature type="compositionally biased region" description="Low complexity" evidence="1">
    <location>
        <begin position="55"/>
        <end position="70"/>
    </location>
</feature>
<dbReference type="HOGENOM" id="CLU_754767_0_0_1"/>
<evidence type="ECO:0000313" key="2">
    <source>
        <dbReference type="EMBL" id="EKD03193.1"/>
    </source>
</evidence>
<feature type="compositionally biased region" description="Polar residues" evidence="1">
    <location>
        <begin position="71"/>
        <end position="80"/>
    </location>
</feature>
<evidence type="ECO:0000313" key="3">
    <source>
        <dbReference type="Proteomes" id="UP000006757"/>
    </source>
</evidence>
<dbReference type="AlphaFoldDB" id="K1W2S6"/>
<sequence>MPRTANKNPKAKPQVGKNKNSAAASSKVTSTALSTTGPVPRMTRSTRAAGGTRDAPVPAKASSTAPSPSALTKQTNNSDGSRVGAVVKVESLAVLRRRQSEQSRLLASVLDGTKEGTLEGKDAVIKITRDPVVCKAAYSLAGDPHENPPSILIAVPRKCLQARRYLLTGKHSLLVQVRDKRGLPIDELPSIDSRQLEVVIRTAKGSPLFSFGEEDIETSMFHNWLRFAAWLAVASTYLADYRDRLKRANGSDTPQSLLDYETPPLLPVHRDTFPPRETSLFPGVPLHSRVETPLPFSPTNSIILRTLLFIRWTMNSIGYLSSLVDPLPLTRRPHAAHRLFRIADVHTDASEVAKAEAKLLSRWEFAIFIPFPLRTAFSGKTTTGGFIFAPFSLTKSPGVREGCPKAPFQLFTPSEHASSATASRYCYLCFRDDASKYERPDLTNVLGNCNHIFWSE</sequence>
<name>K1W2S6_TRIAC</name>
<keyword evidence="3" id="KW-1185">Reference proteome</keyword>
<dbReference type="EMBL" id="AMBO01000264">
    <property type="protein sequence ID" value="EKD03193.1"/>
    <property type="molecule type" value="Genomic_DNA"/>
</dbReference>
<dbReference type="InParanoid" id="K1W2S6"/>
<accession>K1W2S6</accession>
<feature type="compositionally biased region" description="Low complexity" evidence="1">
    <location>
        <begin position="21"/>
        <end position="36"/>
    </location>
</feature>
<comment type="caution">
    <text evidence="2">The sequence shown here is derived from an EMBL/GenBank/DDBJ whole genome shotgun (WGS) entry which is preliminary data.</text>
</comment>
<evidence type="ECO:0000256" key="1">
    <source>
        <dbReference type="SAM" id="MobiDB-lite"/>
    </source>
</evidence>
<protein>
    <submittedName>
        <fullName evidence="2">Uncharacterized protein</fullName>
    </submittedName>
</protein>
<proteinExistence type="predicted"/>